<comment type="cofactor">
    <cofactor evidence="8">
        <name>Co(2+)</name>
        <dbReference type="ChEBI" id="CHEBI:48828"/>
    </cofactor>
    <cofactor evidence="8">
        <name>Zn(2+)</name>
        <dbReference type="ChEBI" id="CHEBI:29105"/>
    </cofactor>
    <cofactor evidence="8">
        <name>Mn(2+)</name>
        <dbReference type="ChEBI" id="CHEBI:29035"/>
    </cofactor>
    <cofactor evidence="8">
        <name>Fe(2+)</name>
        <dbReference type="ChEBI" id="CHEBI:29033"/>
    </cofactor>
    <text evidence="8">Binds 2 divalent metal cations per subunit. Has a high-affinity and a low affinity metal-binding site. The true nature of the physiological cofactor is under debate. The enzyme is active with cobalt, zinc, manganese or divalent iron ions. Most likely, methionine aminopeptidases function as mononuclear Fe(2+)-metalloproteases under physiological conditions, and the catalytically relevant metal-binding site has been assigned to the histidine-containing high-affinity site.</text>
</comment>
<dbReference type="InterPro" id="IPR050247">
    <property type="entry name" value="Met_Aminopeptidase_Type2"/>
</dbReference>
<dbReference type="PROSITE" id="PS01202">
    <property type="entry name" value="MAP_2"/>
    <property type="match status" value="1"/>
</dbReference>
<keyword evidence="7 8" id="KW-0378">Hydrolase</keyword>
<dbReference type="GO" id="GO:0004239">
    <property type="term" value="F:initiator methionyl aminopeptidase activity"/>
    <property type="evidence" value="ECO:0007669"/>
    <property type="project" value="UniProtKB-UniRule"/>
</dbReference>
<reference evidence="11 12" key="1">
    <citation type="submission" date="2014-07" db="EMBL/GenBank/DDBJ databases">
        <title>Methanogenic archaea and the global carbon cycle.</title>
        <authorList>
            <person name="Henriksen J.R."/>
            <person name="Luke J."/>
            <person name="Reinhart S."/>
            <person name="Benedict M.N."/>
            <person name="Youngblut N.D."/>
            <person name="Metcalf M.E."/>
            <person name="Whitaker R.J."/>
            <person name="Metcalf W.W."/>
        </authorList>
    </citation>
    <scope>NUCLEOTIDE SEQUENCE [LARGE SCALE GENOMIC DNA]</scope>
    <source>
        <strain evidence="12">ATCC 43570 / DSM 1825 / OCM 12 / VKM B-1830 / TM-1</strain>
    </source>
</reference>
<feature type="binding site" evidence="8">
    <location>
        <position position="101"/>
    </location>
    <ligand>
        <name>a divalent metal cation</name>
        <dbReference type="ChEBI" id="CHEBI:60240"/>
        <label>1</label>
    </ligand>
</feature>
<comment type="cofactor">
    <cofactor evidence="2">
        <name>Mn(2+)</name>
        <dbReference type="ChEBI" id="CHEBI:29035"/>
    </cofactor>
</comment>
<feature type="binding site" evidence="8">
    <location>
        <position position="90"/>
    </location>
    <ligand>
        <name>a divalent metal cation</name>
        <dbReference type="ChEBI" id="CHEBI:60240"/>
        <label>1</label>
    </ligand>
</feature>
<dbReference type="NCBIfam" id="TIGR00501">
    <property type="entry name" value="met_pdase_II"/>
    <property type="match status" value="1"/>
</dbReference>
<dbReference type="KEGG" id="mthr:MSTHT_1991"/>
<dbReference type="GO" id="GO:0005737">
    <property type="term" value="C:cytoplasm"/>
    <property type="evidence" value="ECO:0007669"/>
    <property type="project" value="TreeGrafter"/>
</dbReference>
<dbReference type="Gene3D" id="1.10.10.10">
    <property type="entry name" value="Winged helix-like DNA-binding domain superfamily/Winged helix DNA-binding domain"/>
    <property type="match status" value="1"/>
</dbReference>
<dbReference type="GO" id="GO:0046872">
    <property type="term" value="F:metal ion binding"/>
    <property type="evidence" value="ECO:0007669"/>
    <property type="project" value="UniProtKB-UniRule"/>
</dbReference>
<evidence type="ECO:0000256" key="3">
    <source>
        <dbReference type="ARBA" id="ARBA00001954"/>
    </source>
</evidence>
<comment type="subunit">
    <text evidence="8">Monomer.</text>
</comment>
<dbReference type="RefSeq" id="WP_048167745.1">
    <property type="nucleotide sequence ID" value="NZ_CP009501.1"/>
</dbReference>
<feature type="domain" description="Peptidase M24" evidence="10">
    <location>
        <begin position="13"/>
        <end position="202"/>
    </location>
</feature>
<dbReference type="PANTHER" id="PTHR45777:SF2">
    <property type="entry name" value="METHIONINE AMINOPEPTIDASE 2"/>
    <property type="match status" value="1"/>
</dbReference>
<evidence type="ECO:0000313" key="12">
    <source>
        <dbReference type="Proteomes" id="UP000066529"/>
    </source>
</evidence>
<dbReference type="GO" id="GO:0070006">
    <property type="term" value="F:metalloaminopeptidase activity"/>
    <property type="evidence" value="ECO:0007669"/>
    <property type="project" value="UniProtKB-UniRule"/>
</dbReference>
<name>A0A0E3H9A2_METTT</name>
<feature type="binding site" evidence="8">
    <location>
        <position position="281"/>
    </location>
    <ligand>
        <name>a divalent metal cation</name>
        <dbReference type="ChEBI" id="CHEBI:60240"/>
        <label>2</label>
        <note>catalytic</note>
    </ligand>
</feature>
<dbReference type="InterPro" id="IPR036390">
    <property type="entry name" value="WH_DNA-bd_sf"/>
</dbReference>
<proteinExistence type="inferred from homology"/>
<dbReference type="GeneID" id="41602626"/>
<dbReference type="PRINTS" id="PR00599">
    <property type="entry name" value="MAPEPTIDASE"/>
</dbReference>
<dbReference type="InterPro" id="IPR036388">
    <property type="entry name" value="WH-like_DNA-bd_sf"/>
</dbReference>
<dbReference type="InterPro" id="IPR018349">
    <property type="entry name" value="Pept_M24A_MAP2_BS"/>
</dbReference>
<organism evidence="11 12">
    <name type="scientific">Methanosarcina thermophila (strain ATCC 43570 / DSM 1825 / OCM 12 / VKM B-1830 / TM-1)</name>
    <dbReference type="NCBI Taxonomy" id="523844"/>
    <lineage>
        <taxon>Archaea</taxon>
        <taxon>Methanobacteriati</taxon>
        <taxon>Methanobacteriota</taxon>
        <taxon>Stenosarchaea group</taxon>
        <taxon>Methanomicrobia</taxon>
        <taxon>Methanosarcinales</taxon>
        <taxon>Methanosarcinaceae</taxon>
        <taxon>Methanosarcina</taxon>
    </lineage>
</organism>
<feature type="binding site" evidence="8">
    <location>
        <position position="101"/>
    </location>
    <ligand>
        <name>a divalent metal cation</name>
        <dbReference type="ChEBI" id="CHEBI:60240"/>
        <label>2</label>
        <note>catalytic</note>
    </ligand>
</feature>
<dbReference type="InterPro" id="IPR028595">
    <property type="entry name" value="MetAP_archaeal"/>
</dbReference>
<dbReference type="OrthoDB" id="372008at2157"/>
<dbReference type="STRING" id="523844.MSTHT_1991"/>
<evidence type="ECO:0000256" key="9">
    <source>
        <dbReference type="RuleBase" id="RU003653"/>
    </source>
</evidence>
<dbReference type="CDD" id="cd01088">
    <property type="entry name" value="MetAP2"/>
    <property type="match status" value="1"/>
</dbReference>
<dbReference type="InterPro" id="IPR036005">
    <property type="entry name" value="Creatinase/aminopeptidase-like"/>
</dbReference>
<keyword evidence="5 8" id="KW-0645">Protease</keyword>
<keyword evidence="4 8" id="KW-0031">Aminopeptidase</keyword>
<dbReference type="GO" id="GO:0006508">
    <property type="term" value="P:proteolysis"/>
    <property type="evidence" value="ECO:0007669"/>
    <property type="project" value="UniProtKB-KW"/>
</dbReference>
<dbReference type="EMBL" id="CP009501">
    <property type="protein sequence ID" value="AKB13749.1"/>
    <property type="molecule type" value="Genomic_DNA"/>
</dbReference>
<evidence type="ECO:0000256" key="2">
    <source>
        <dbReference type="ARBA" id="ARBA00001936"/>
    </source>
</evidence>
<feature type="binding site" evidence="8">
    <location>
        <position position="193"/>
    </location>
    <ligand>
        <name>a divalent metal cation</name>
        <dbReference type="ChEBI" id="CHEBI:60240"/>
        <label>2</label>
        <note>catalytic</note>
    </ligand>
</feature>
<dbReference type="PATRIC" id="fig|523844.20.peg.2464"/>
<evidence type="ECO:0000313" key="11">
    <source>
        <dbReference type="EMBL" id="AKB13749.1"/>
    </source>
</evidence>
<gene>
    <name evidence="8" type="primary">map</name>
    <name evidence="11" type="ORF">MSTHT_1991</name>
</gene>
<sequence length="296" mass="32218">MTDNVHNKQEILEKYREAGRILKIVRDEAVEMIRVGNTLLQVAEFVENRTIELGGKPAFPCNISRNQEAAHATPKAGDTDIFGKDMVKLDLGVHVDGYIADSAVTVDLSGNPDILKAAEDALAAAIDLAKPGVTTGELGAAIEESIRSYNLNPITNLTGHGLSQYEAHDGPVVPNRRVEGGAVLREGDVLAIEPFATNGAGSVHDGNWAEIYSLIRKKPVRMPAVRNVLKQIEEYRELPFAKRWLESDRLEFALIQLEKAGILHSYPVLLESAGGLVAQAEHTIIITQDGCEVITK</sequence>
<evidence type="ECO:0000259" key="10">
    <source>
        <dbReference type="Pfam" id="PF00557"/>
    </source>
</evidence>
<dbReference type="Gene3D" id="3.90.230.10">
    <property type="entry name" value="Creatinase/methionine aminopeptidase superfamily"/>
    <property type="match status" value="1"/>
</dbReference>
<dbReference type="Pfam" id="PF00557">
    <property type="entry name" value="Peptidase_M24"/>
    <property type="match status" value="1"/>
</dbReference>
<protein>
    <recommendedName>
        <fullName evidence="8 9">Methionine aminopeptidase</fullName>
        <shortName evidence="8">MAP</shortName>
        <shortName evidence="8">MetAP</shortName>
        <ecNumber evidence="8 9">3.4.11.18</ecNumber>
    </recommendedName>
    <alternativeName>
        <fullName evidence="8">Peptidase M</fullName>
    </alternativeName>
</protein>
<evidence type="ECO:0000256" key="1">
    <source>
        <dbReference type="ARBA" id="ARBA00000294"/>
    </source>
</evidence>
<dbReference type="AlphaFoldDB" id="A0A0E3H9A2"/>
<dbReference type="InterPro" id="IPR001714">
    <property type="entry name" value="Pept_M24_MAP"/>
</dbReference>
<dbReference type="Proteomes" id="UP000066529">
    <property type="component" value="Chromosome"/>
</dbReference>
<evidence type="ECO:0000256" key="8">
    <source>
        <dbReference type="HAMAP-Rule" id="MF_01975"/>
    </source>
</evidence>
<evidence type="ECO:0000256" key="4">
    <source>
        <dbReference type="ARBA" id="ARBA00022438"/>
    </source>
</evidence>
<feature type="binding site" evidence="8">
    <location>
        <position position="71"/>
    </location>
    <ligand>
        <name>substrate</name>
    </ligand>
</feature>
<dbReference type="SUPFAM" id="SSF55920">
    <property type="entry name" value="Creatinase/aminopeptidase"/>
    <property type="match status" value="1"/>
</dbReference>
<comment type="function">
    <text evidence="8 9">Removes the N-terminal methionine from nascent proteins. The N-terminal methionine is often cleaved when the second residue in the primary sequence is small and uncharged (Met-Ala-, Cys, Gly, Pro, Ser, Thr, or Val).</text>
</comment>
<feature type="binding site" evidence="8">
    <location>
        <position position="160"/>
    </location>
    <ligand>
        <name>a divalent metal cation</name>
        <dbReference type="ChEBI" id="CHEBI:60240"/>
        <label>2</label>
        <note>catalytic</note>
    </ligand>
</feature>
<dbReference type="EC" id="3.4.11.18" evidence="8 9"/>
<dbReference type="InterPro" id="IPR002468">
    <property type="entry name" value="Pept_M24A_MAP2"/>
</dbReference>
<dbReference type="HOGENOM" id="CLU_015857_7_0_2"/>
<dbReference type="HAMAP" id="MF_01975">
    <property type="entry name" value="MetAP_2_arc"/>
    <property type="match status" value="1"/>
</dbReference>
<comment type="similarity">
    <text evidence="8">Belongs to the peptidase M24A family. Methionine aminopeptidase archaeal type 2 subfamily.</text>
</comment>
<evidence type="ECO:0000256" key="6">
    <source>
        <dbReference type="ARBA" id="ARBA00022723"/>
    </source>
</evidence>
<keyword evidence="6 8" id="KW-0479">Metal-binding</keyword>
<dbReference type="PANTHER" id="PTHR45777">
    <property type="entry name" value="METHIONINE AMINOPEPTIDASE 2"/>
    <property type="match status" value="1"/>
</dbReference>
<comment type="catalytic activity">
    <reaction evidence="1 8 9">
        <text>Release of N-terminal amino acids, preferentially methionine, from peptides and arylamides.</text>
        <dbReference type="EC" id="3.4.11.18"/>
    </reaction>
</comment>
<dbReference type="InterPro" id="IPR000994">
    <property type="entry name" value="Pept_M24"/>
</dbReference>
<feature type="binding site" evidence="8">
    <location>
        <position position="281"/>
    </location>
    <ligand>
        <name>a divalent metal cation</name>
        <dbReference type="ChEBI" id="CHEBI:60240"/>
        <label>1</label>
    </ligand>
</feature>
<dbReference type="SUPFAM" id="SSF46785">
    <property type="entry name" value="Winged helix' DNA-binding domain"/>
    <property type="match status" value="1"/>
</dbReference>
<comment type="cofactor">
    <cofactor evidence="3">
        <name>Fe(2+)</name>
        <dbReference type="ChEBI" id="CHEBI:29033"/>
    </cofactor>
</comment>
<feature type="binding site" evidence="8">
    <location>
        <position position="168"/>
    </location>
    <ligand>
        <name>substrate</name>
    </ligand>
</feature>
<evidence type="ECO:0000256" key="5">
    <source>
        <dbReference type="ARBA" id="ARBA00022670"/>
    </source>
</evidence>
<accession>A0A0E3H9A2</accession>
<evidence type="ECO:0000256" key="7">
    <source>
        <dbReference type="ARBA" id="ARBA00022801"/>
    </source>
</evidence>